<dbReference type="CDD" id="cd19531">
    <property type="entry name" value="LCL_NRPS-like"/>
    <property type="match status" value="1"/>
</dbReference>
<feature type="domain" description="Carrier" evidence="5">
    <location>
        <begin position="861"/>
        <end position="935"/>
    </location>
</feature>
<dbReference type="InterPro" id="IPR036736">
    <property type="entry name" value="ACP-like_sf"/>
</dbReference>
<dbReference type="Pfam" id="PF00668">
    <property type="entry name" value="Condensation"/>
    <property type="match status" value="1"/>
</dbReference>
<dbReference type="KEGG" id="sesp:BN6_47890"/>
<dbReference type="Gene3D" id="3.30.559.10">
    <property type="entry name" value="Chloramphenicol acetyltransferase-like domain"/>
    <property type="match status" value="1"/>
</dbReference>
<dbReference type="SUPFAM" id="SSF52777">
    <property type="entry name" value="CoA-dependent acyltransferases"/>
    <property type="match status" value="2"/>
</dbReference>
<dbReference type="Pfam" id="PF00501">
    <property type="entry name" value="AMP-binding"/>
    <property type="match status" value="2"/>
</dbReference>
<dbReference type="GO" id="GO:0008610">
    <property type="term" value="P:lipid biosynthetic process"/>
    <property type="evidence" value="ECO:0007669"/>
    <property type="project" value="UniProtKB-ARBA"/>
</dbReference>
<dbReference type="PANTHER" id="PTHR45527:SF1">
    <property type="entry name" value="FATTY ACID SYNTHASE"/>
    <property type="match status" value="1"/>
</dbReference>
<accession>K0K5D7</accession>
<dbReference type="Gene3D" id="3.30.559.30">
    <property type="entry name" value="Nonribosomal peptide synthetase, condensation domain"/>
    <property type="match status" value="1"/>
</dbReference>
<dbReference type="InterPro" id="IPR023213">
    <property type="entry name" value="CAT-like_dom_sf"/>
</dbReference>
<dbReference type="GO" id="GO:0031177">
    <property type="term" value="F:phosphopantetheine binding"/>
    <property type="evidence" value="ECO:0007669"/>
    <property type="project" value="InterPro"/>
</dbReference>
<organism evidence="6 7">
    <name type="scientific">Saccharothrix espanaensis (strain ATCC 51144 / DSM 44229 / JCM 9112 / NBRC 15066 / NRRL 15764)</name>
    <dbReference type="NCBI Taxonomy" id="1179773"/>
    <lineage>
        <taxon>Bacteria</taxon>
        <taxon>Bacillati</taxon>
        <taxon>Actinomycetota</taxon>
        <taxon>Actinomycetes</taxon>
        <taxon>Pseudonocardiales</taxon>
        <taxon>Pseudonocardiaceae</taxon>
        <taxon>Saccharothrix</taxon>
    </lineage>
</organism>
<dbReference type="InterPro" id="IPR020806">
    <property type="entry name" value="PKS_PP-bd"/>
</dbReference>
<feature type="compositionally biased region" description="Basic and acidic residues" evidence="4">
    <location>
        <begin position="942"/>
        <end position="954"/>
    </location>
</feature>
<dbReference type="GO" id="GO:0003824">
    <property type="term" value="F:catalytic activity"/>
    <property type="evidence" value="ECO:0007669"/>
    <property type="project" value="InterPro"/>
</dbReference>
<dbReference type="InterPro" id="IPR045851">
    <property type="entry name" value="AMP-bd_C_sf"/>
</dbReference>
<dbReference type="HOGENOM" id="CLU_000022_2_4_11"/>
<comment type="cofactor">
    <cofactor evidence="1">
        <name>pantetheine 4'-phosphate</name>
        <dbReference type="ChEBI" id="CHEBI:47942"/>
    </cofactor>
</comment>
<dbReference type="RefSeq" id="WP_015102176.1">
    <property type="nucleotide sequence ID" value="NC_019673.1"/>
</dbReference>
<protein>
    <submittedName>
        <fullName evidence="6">Putative non-ribosomal peptide synthase</fullName>
    </submittedName>
</protein>
<gene>
    <name evidence="6" type="primary">nrps10-4</name>
    <name evidence="6" type="ordered locus">BN6_47890</name>
</gene>
<sequence>MSADRFPLSPAARRLWTLSRIRPGDPFFNHPFAVDVDGPLDVDLLGRCLTGIVRRHEPLRSRVVDGLHVVEPATPVELSVVDGTEEDGHRFGQQPFDLAAAPPFRVLLLRLGPDRHRLVVNVHHIVIDGLSLDVFLAELVTLYGGGDLPDLPVRFGDLPEAGDDREYWITRLAGAPPVIDLPMVGPRPMTTDHRGERRARLIPADVVDRVRQVARRGRATSYMALKAACDVVLAHYGNDDVLMGMALSGRDSTAHAGLIGYLVKPVVLRTDLRDDPTFAEVVQRVRNDVLDAHDHPDLPLEDVLAALAVTRDPSYHPVFQVMFTHTVQPAPRAVGEVTFTRRDMRLESQKVELTFGLTETARGVEVVADYRVDLFDGSLVDSMLERLEVVLRQVGENPDLRVSELRSAGVDQRAALSPPVRRCVHELFADRVAERPDAVAVDADRRWTYRELDDVATGVAARLAEFGVGPEVRVGVCAGKSAMVPAAVLGVLKAGGVCVPLDPALPAYLVRAMAEQYELAVVLADERTEPVLATSSVPVLRLDVWPARPVTSAVTPDNAAFVLPTAGQDPQAVVVEHRAFVNSLRWKGISSWPMAGPLAWAATVFEVLAPLTTGGTLGAGPALFGTPAVIAEQHVAGRLPGAVRTIVTTGGTPLTSLREALPQHEFVDLYATAETSVALVDGRPLDGVRAYVLDERLRPVPPGSVGALHIGGHGLARGYLDDPAATDERFHPDPFDPEQRIFATGDLARSDPDGTVHVVRRSGRVDLAAVESVLLEHPAVRRAHAFDGEDGEDGAVAVAVVRQGMSAPHLREWLAERLPHYTVPPHVRTVDTLPVLPGGKPDRDGVLRLLAETPDQAGEELPLTDTEQTVTRAWTSVLGRTVGVRDNFFDAGGNSLLLVRLCEQLRIAFDRHVGVTDLFRHPTVRAMAEHLAGTAEPSAPDAADRGRARQEALRARGKARQHR</sequence>
<evidence type="ECO:0000259" key="5">
    <source>
        <dbReference type="PROSITE" id="PS50075"/>
    </source>
</evidence>
<evidence type="ECO:0000256" key="1">
    <source>
        <dbReference type="ARBA" id="ARBA00001957"/>
    </source>
</evidence>
<dbReference type="eggNOG" id="COG1020">
    <property type="taxonomic scope" value="Bacteria"/>
</dbReference>
<feature type="region of interest" description="Disordered" evidence="4">
    <location>
        <begin position="932"/>
        <end position="963"/>
    </location>
</feature>
<evidence type="ECO:0000256" key="3">
    <source>
        <dbReference type="ARBA" id="ARBA00022553"/>
    </source>
</evidence>
<dbReference type="Pfam" id="PF13193">
    <property type="entry name" value="AMP-binding_C"/>
    <property type="match status" value="1"/>
</dbReference>
<dbReference type="PROSITE" id="PS00012">
    <property type="entry name" value="PHOSPHOPANTETHEINE"/>
    <property type="match status" value="1"/>
</dbReference>
<dbReference type="Gene3D" id="3.40.50.12780">
    <property type="entry name" value="N-terminal domain of ligase-like"/>
    <property type="match status" value="1"/>
</dbReference>
<dbReference type="InterPro" id="IPR009081">
    <property type="entry name" value="PP-bd_ACP"/>
</dbReference>
<name>K0K5D7_SACES</name>
<proteinExistence type="predicted"/>
<dbReference type="STRING" id="1179773.BN6_47890"/>
<dbReference type="InterPro" id="IPR042099">
    <property type="entry name" value="ANL_N_sf"/>
</dbReference>
<dbReference type="InterPro" id="IPR006162">
    <property type="entry name" value="Ppantetheine_attach_site"/>
</dbReference>
<reference evidence="6 7" key="1">
    <citation type="journal article" date="2012" name="BMC Genomics">
        <title>Complete genome sequence of Saccharothrix espanaensis DSM 44229T and comparison to the other completely sequenced Pseudonocardiaceae.</title>
        <authorList>
            <person name="Strobel T."/>
            <person name="Al-Dilaimi A."/>
            <person name="Blom J."/>
            <person name="Gessner A."/>
            <person name="Kalinowski J."/>
            <person name="Luzhetska M."/>
            <person name="Puhler A."/>
            <person name="Szczepanowski R."/>
            <person name="Bechthold A."/>
            <person name="Ruckert C."/>
        </authorList>
    </citation>
    <scope>NUCLEOTIDE SEQUENCE [LARGE SCALE GENOMIC DNA]</scope>
    <source>
        <strain evidence="7">ATCC 51144 / DSM 44229 / JCM 9112 / NBRC 15066 / NRRL 15764</strain>
    </source>
</reference>
<dbReference type="PATRIC" id="fig|1179773.3.peg.4799"/>
<dbReference type="Gene3D" id="3.30.300.30">
    <property type="match status" value="1"/>
</dbReference>
<dbReference type="InterPro" id="IPR000873">
    <property type="entry name" value="AMP-dep_synth/lig_dom"/>
</dbReference>
<dbReference type="PROSITE" id="PS50075">
    <property type="entry name" value="CARRIER"/>
    <property type="match status" value="1"/>
</dbReference>
<dbReference type="InterPro" id="IPR025110">
    <property type="entry name" value="AMP-bd_C"/>
</dbReference>
<dbReference type="SMART" id="SM00823">
    <property type="entry name" value="PKS_PP"/>
    <property type="match status" value="1"/>
</dbReference>
<dbReference type="GO" id="GO:0005737">
    <property type="term" value="C:cytoplasm"/>
    <property type="evidence" value="ECO:0007669"/>
    <property type="project" value="TreeGrafter"/>
</dbReference>
<keyword evidence="3" id="KW-0597">Phosphoprotein</keyword>
<dbReference type="AlphaFoldDB" id="K0K5D7"/>
<dbReference type="SUPFAM" id="SSF56801">
    <property type="entry name" value="Acetyl-CoA synthetase-like"/>
    <property type="match status" value="1"/>
</dbReference>
<dbReference type="PANTHER" id="PTHR45527">
    <property type="entry name" value="NONRIBOSOMAL PEPTIDE SYNTHETASE"/>
    <property type="match status" value="1"/>
</dbReference>
<dbReference type="Proteomes" id="UP000006281">
    <property type="component" value="Chromosome"/>
</dbReference>
<dbReference type="GO" id="GO:0044550">
    <property type="term" value="P:secondary metabolite biosynthetic process"/>
    <property type="evidence" value="ECO:0007669"/>
    <property type="project" value="TreeGrafter"/>
</dbReference>
<keyword evidence="7" id="KW-1185">Reference proteome</keyword>
<evidence type="ECO:0000256" key="4">
    <source>
        <dbReference type="SAM" id="MobiDB-lite"/>
    </source>
</evidence>
<evidence type="ECO:0000313" key="6">
    <source>
        <dbReference type="EMBL" id="CCH32064.1"/>
    </source>
</evidence>
<dbReference type="SUPFAM" id="SSF47336">
    <property type="entry name" value="ACP-like"/>
    <property type="match status" value="1"/>
</dbReference>
<keyword evidence="2" id="KW-0596">Phosphopantetheine</keyword>
<evidence type="ECO:0000256" key="2">
    <source>
        <dbReference type="ARBA" id="ARBA00022450"/>
    </source>
</evidence>
<dbReference type="Pfam" id="PF00550">
    <property type="entry name" value="PP-binding"/>
    <property type="match status" value="1"/>
</dbReference>
<dbReference type="EMBL" id="HE804045">
    <property type="protein sequence ID" value="CCH32064.1"/>
    <property type="molecule type" value="Genomic_DNA"/>
</dbReference>
<evidence type="ECO:0000313" key="7">
    <source>
        <dbReference type="Proteomes" id="UP000006281"/>
    </source>
</evidence>
<dbReference type="GO" id="GO:0043041">
    <property type="term" value="P:amino acid activation for nonribosomal peptide biosynthetic process"/>
    <property type="evidence" value="ECO:0007669"/>
    <property type="project" value="TreeGrafter"/>
</dbReference>
<dbReference type="OrthoDB" id="2472181at2"/>
<dbReference type="Gene3D" id="1.10.1200.10">
    <property type="entry name" value="ACP-like"/>
    <property type="match status" value="1"/>
</dbReference>
<dbReference type="InterPro" id="IPR001242">
    <property type="entry name" value="Condensation_dom"/>
</dbReference>